<proteinExistence type="predicted"/>
<dbReference type="Proteomes" id="UP000054558">
    <property type="component" value="Unassembled WGS sequence"/>
</dbReference>
<evidence type="ECO:0000313" key="2">
    <source>
        <dbReference type="Proteomes" id="UP000054558"/>
    </source>
</evidence>
<accession>A0A1Y1IXU3</accession>
<name>A0A1Y1IXU3_KLENI</name>
<reference evidence="1 2" key="1">
    <citation type="journal article" date="2014" name="Nat. Commun.">
        <title>Klebsormidium flaccidum genome reveals primary factors for plant terrestrial adaptation.</title>
        <authorList>
            <person name="Hori K."/>
            <person name="Maruyama F."/>
            <person name="Fujisawa T."/>
            <person name="Togashi T."/>
            <person name="Yamamoto N."/>
            <person name="Seo M."/>
            <person name="Sato S."/>
            <person name="Yamada T."/>
            <person name="Mori H."/>
            <person name="Tajima N."/>
            <person name="Moriyama T."/>
            <person name="Ikeuchi M."/>
            <person name="Watanabe M."/>
            <person name="Wada H."/>
            <person name="Kobayashi K."/>
            <person name="Saito M."/>
            <person name="Masuda T."/>
            <person name="Sasaki-Sekimoto Y."/>
            <person name="Mashiguchi K."/>
            <person name="Awai K."/>
            <person name="Shimojima M."/>
            <person name="Masuda S."/>
            <person name="Iwai M."/>
            <person name="Nobusawa T."/>
            <person name="Narise T."/>
            <person name="Kondo S."/>
            <person name="Saito H."/>
            <person name="Sato R."/>
            <person name="Murakawa M."/>
            <person name="Ihara Y."/>
            <person name="Oshima-Yamada Y."/>
            <person name="Ohtaka K."/>
            <person name="Satoh M."/>
            <person name="Sonobe K."/>
            <person name="Ishii M."/>
            <person name="Ohtani R."/>
            <person name="Kanamori-Sato M."/>
            <person name="Honoki R."/>
            <person name="Miyazaki D."/>
            <person name="Mochizuki H."/>
            <person name="Umetsu J."/>
            <person name="Higashi K."/>
            <person name="Shibata D."/>
            <person name="Kamiya Y."/>
            <person name="Sato N."/>
            <person name="Nakamura Y."/>
            <person name="Tabata S."/>
            <person name="Ida S."/>
            <person name="Kurokawa K."/>
            <person name="Ohta H."/>
        </authorList>
    </citation>
    <scope>NUCLEOTIDE SEQUENCE [LARGE SCALE GENOMIC DNA]</scope>
    <source>
        <strain evidence="1 2">NIES-2285</strain>
    </source>
</reference>
<gene>
    <name evidence="1" type="ORF">KFL_013090010</name>
</gene>
<dbReference type="AlphaFoldDB" id="A0A1Y1IXU3"/>
<organism evidence="1 2">
    <name type="scientific">Klebsormidium nitens</name>
    <name type="common">Green alga</name>
    <name type="synonym">Ulothrix nitens</name>
    <dbReference type="NCBI Taxonomy" id="105231"/>
    <lineage>
        <taxon>Eukaryota</taxon>
        <taxon>Viridiplantae</taxon>
        <taxon>Streptophyta</taxon>
        <taxon>Klebsormidiophyceae</taxon>
        <taxon>Klebsormidiales</taxon>
        <taxon>Klebsormidiaceae</taxon>
        <taxon>Klebsormidium</taxon>
    </lineage>
</organism>
<evidence type="ECO:0000313" key="1">
    <source>
        <dbReference type="EMBL" id="GAQ93118.1"/>
    </source>
</evidence>
<protein>
    <submittedName>
        <fullName evidence="1">Uncharacterized protein</fullName>
    </submittedName>
</protein>
<sequence length="89" mass="8957">MSVGLSSDTRWCHSAGDQWSEVGPVALNRGDHGFPRGGEDHPDVAAVAPRSSAVAAVGTLLLVEVAVGSPLAVVVAMVPPLIEVAAATC</sequence>
<keyword evidence="2" id="KW-1185">Reference proteome</keyword>
<dbReference type="EMBL" id="DF238258">
    <property type="protein sequence ID" value="GAQ93118.1"/>
    <property type="molecule type" value="Genomic_DNA"/>
</dbReference>